<dbReference type="EMBL" id="CM008047">
    <property type="protein sequence ID" value="PVH64287.1"/>
    <property type="molecule type" value="Genomic_DNA"/>
</dbReference>
<proteinExistence type="predicted"/>
<evidence type="ECO:0000256" key="1">
    <source>
        <dbReference type="SAM" id="MobiDB-lite"/>
    </source>
</evidence>
<sequence length="51" mass="6109">MNQTPQMAQEDKASIPFQFQYKNSIIHSNFLTLERREKRRGGENQKNKKKN</sequence>
<gene>
    <name evidence="2" type="ORF">PAHAL_2G229400</name>
</gene>
<evidence type="ECO:0000313" key="2">
    <source>
        <dbReference type="EMBL" id="PVH64287.1"/>
    </source>
</evidence>
<feature type="region of interest" description="Disordered" evidence="1">
    <location>
        <begin position="32"/>
        <end position="51"/>
    </location>
</feature>
<protein>
    <submittedName>
        <fullName evidence="2">Uncharacterized protein</fullName>
    </submittedName>
</protein>
<accession>A0A2T8KQ16</accession>
<dbReference type="Gramene" id="PVH64287">
    <property type="protein sequence ID" value="PVH64287"/>
    <property type="gene ID" value="PAHAL_2G229400"/>
</dbReference>
<feature type="compositionally biased region" description="Basic and acidic residues" evidence="1">
    <location>
        <begin position="33"/>
        <end position="51"/>
    </location>
</feature>
<dbReference type="Proteomes" id="UP000243499">
    <property type="component" value="Chromosome 2"/>
</dbReference>
<name>A0A2T8KQ16_9POAL</name>
<reference evidence="2" key="1">
    <citation type="submission" date="2018-04" db="EMBL/GenBank/DDBJ databases">
        <title>WGS assembly of Panicum hallii.</title>
        <authorList>
            <person name="Lovell J."/>
            <person name="Jenkins J."/>
            <person name="Lowry D."/>
            <person name="Mamidi S."/>
            <person name="Sreedasyam A."/>
            <person name="Weng X."/>
            <person name="Barry K."/>
            <person name="Bonette J."/>
            <person name="Campitelli B."/>
            <person name="Daum C."/>
            <person name="Gordon S."/>
            <person name="Gould B."/>
            <person name="Lipzen A."/>
            <person name="Macqueen A."/>
            <person name="Palacio-Mejia J."/>
            <person name="Plott C."/>
            <person name="Shakirov E."/>
            <person name="Shu S."/>
            <person name="Yoshinaga Y."/>
            <person name="Zane M."/>
            <person name="Rokhsar D."/>
            <person name="Grimwood J."/>
            <person name="Schmutz J."/>
            <person name="Juenger T."/>
        </authorList>
    </citation>
    <scope>NUCLEOTIDE SEQUENCE [LARGE SCALE GENOMIC DNA]</scope>
    <source>
        <strain evidence="2">FIL2</strain>
    </source>
</reference>
<dbReference type="AlphaFoldDB" id="A0A2T8KQ16"/>
<organism evidence="2">
    <name type="scientific">Panicum hallii</name>
    <dbReference type="NCBI Taxonomy" id="206008"/>
    <lineage>
        <taxon>Eukaryota</taxon>
        <taxon>Viridiplantae</taxon>
        <taxon>Streptophyta</taxon>
        <taxon>Embryophyta</taxon>
        <taxon>Tracheophyta</taxon>
        <taxon>Spermatophyta</taxon>
        <taxon>Magnoliopsida</taxon>
        <taxon>Liliopsida</taxon>
        <taxon>Poales</taxon>
        <taxon>Poaceae</taxon>
        <taxon>PACMAD clade</taxon>
        <taxon>Panicoideae</taxon>
        <taxon>Panicodae</taxon>
        <taxon>Paniceae</taxon>
        <taxon>Panicinae</taxon>
        <taxon>Panicum</taxon>
        <taxon>Panicum sect. Panicum</taxon>
    </lineage>
</organism>